<evidence type="ECO:0000256" key="3">
    <source>
        <dbReference type="ARBA" id="ARBA00022737"/>
    </source>
</evidence>
<dbReference type="EMBL" id="CP157893">
    <property type="protein sequence ID" value="XBT18129.1"/>
    <property type="molecule type" value="Genomic_DNA"/>
</dbReference>
<keyword evidence="3" id="KW-0677">Repeat</keyword>
<feature type="domain" description="J" evidence="7">
    <location>
        <begin position="4"/>
        <end position="70"/>
    </location>
</feature>
<dbReference type="InterPro" id="IPR008971">
    <property type="entry name" value="HSP40/DnaJ_pept-bd"/>
</dbReference>
<evidence type="ECO:0000256" key="6">
    <source>
        <dbReference type="ARBA" id="ARBA00023016"/>
    </source>
</evidence>
<dbReference type="Gene3D" id="1.10.287.110">
    <property type="entry name" value="DnaJ domain"/>
    <property type="match status" value="1"/>
</dbReference>
<proteinExistence type="predicted"/>
<keyword evidence="6" id="KW-0346">Stress response</keyword>
<dbReference type="GO" id="GO:0051082">
    <property type="term" value="F:unfolded protein binding"/>
    <property type="evidence" value="ECO:0007669"/>
    <property type="project" value="InterPro"/>
</dbReference>
<dbReference type="InterPro" id="IPR018253">
    <property type="entry name" value="DnaJ_domain_CS"/>
</dbReference>
<dbReference type="PROSITE" id="PS50076">
    <property type="entry name" value="DNAJ_2"/>
    <property type="match status" value="1"/>
</dbReference>
<keyword evidence="2" id="KW-0479">Metal-binding</keyword>
<dbReference type="Pfam" id="PF01556">
    <property type="entry name" value="DnaJ_C"/>
    <property type="match status" value="1"/>
</dbReference>
<dbReference type="InterPro" id="IPR001623">
    <property type="entry name" value="DnaJ_domain"/>
</dbReference>
<dbReference type="Pfam" id="PF00226">
    <property type="entry name" value="DnaJ"/>
    <property type="match status" value="1"/>
</dbReference>
<evidence type="ECO:0000256" key="2">
    <source>
        <dbReference type="ARBA" id="ARBA00022723"/>
    </source>
</evidence>
<evidence type="ECO:0000256" key="1">
    <source>
        <dbReference type="ARBA" id="ARBA00022705"/>
    </source>
</evidence>
<dbReference type="SUPFAM" id="SSF57938">
    <property type="entry name" value="DnaJ/Hsp40 cysteine-rich domain"/>
    <property type="match status" value="1"/>
</dbReference>
<dbReference type="CDD" id="cd10747">
    <property type="entry name" value="DnaJ_C"/>
    <property type="match status" value="1"/>
</dbReference>
<keyword evidence="4" id="KW-0863">Zinc-finger</keyword>
<keyword evidence="5" id="KW-0862">Zinc</keyword>
<keyword evidence="1" id="KW-0235">DNA replication</keyword>
<organism evidence="8">
    <name type="scientific">Candidatus Shikimatogenerans sp. Tser</name>
    <dbReference type="NCBI Taxonomy" id="3158568"/>
    <lineage>
        <taxon>Bacteria</taxon>
        <taxon>Pseudomonadati</taxon>
        <taxon>Bacteroidota</taxon>
        <taxon>Flavobacteriia</taxon>
        <taxon>Flavobacteriales</taxon>
        <taxon>Candidatus Shikimatogenerans</taxon>
    </lineage>
</organism>
<dbReference type="PANTHER" id="PTHR43888">
    <property type="entry name" value="DNAJ-LIKE-2, ISOFORM A-RELATED"/>
    <property type="match status" value="1"/>
</dbReference>
<dbReference type="SUPFAM" id="SSF49493">
    <property type="entry name" value="HSP40/DnaJ peptide-binding domain"/>
    <property type="match status" value="2"/>
</dbReference>
<dbReference type="PROSITE" id="PS00636">
    <property type="entry name" value="DNAJ_1"/>
    <property type="match status" value="1"/>
</dbReference>
<evidence type="ECO:0000313" key="8">
    <source>
        <dbReference type="EMBL" id="XBT18129.1"/>
    </source>
</evidence>
<dbReference type="InterPro" id="IPR036410">
    <property type="entry name" value="HSP_DnaJ_Cys-rich_dom_sf"/>
</dbReference>
<dbReference type="InterPro" id="IPR044713">
    <property type="entry name" value="DNJA1/2-like"/>
</dbReference>
<dbReference type="SUPFAM" id="SSF46565">
    <property type="entry name" value="Chaperone J-domain"/>
    <property type="match status" value="1"/>
</dbReference>
<accession>A0AAU7QQP2</accession>
<dbReference type="InterPro" id="IPR001305">
    <property type="entry name" value="HSP_DnaJ_Cys-rich_dom"/>
</dbReference>
<evidence type="ECO:0000259" key="7">
    <source>
        <dbReference type="PROSITE" id="PS50076"/>
    </source>
</evidence>
<dbReference type="GO" id="GO:0030544">
    <property type="term" value="F:Hsp70 protein binding"/>
    <property type="evidence" value="ECO:0007669"/>
    <property type="project" value="InterPro"/>
</dbReference>
<dbReference type="SMART" id="SM00271">
    <property type="entry name" value="DnaJ"/>
    <property type="match status" value="1"/>
</dbReference>
<gene>
    <name evidence="8" type="ORF">ABNO52_00725</name>
</gene>
<reference evidence="8" key="1">
    <citation type="submission" date="2024-06" db="EMBL/GenBank/DDBJ databases">
        <title>Diversity, functionality, and evolutionary history of bacterial symbionts in false click beetles (Coleoptera, Throscidae).</title>
        <authorList>
            <person name="Wierz J.C."/>
            <person name="Malm H."/>
            <person name="Kaltenpoth M."/>
            <person name="Engl T."/>
        </authorList>
    </citation>
    <scope>NUCLEOTIDE SEQUENCE</scope>
    <source>
        <strain evidence="8">Tser</strain>
    </source>
</reference>
<dbReference type="CDD" id="cd10719">
    <property type="entry name" value="DnaJ_zf"/>
    <property type="match status" value="1"/>
</dbReference>
<protein>
    <submittedName>
        <fullName evidence="8">DnaJ domain-containing protein</fullName>
    </submittedName>
</protein>
<dbReference type="InterPro" id="IPR002939">
    <property type="entry name" value="DnaJ_C"/>
</dbReference>
<dbReference type="Gene3D" id="2.10.230.10">
    <property type="entry name" value="Heat shock protein DnaJ, cysteine-rich domain"/>
    <property type="match status" value="1"/>
</dbReference>
<name>A0AAU7QQP2_9FLAO</name>
<evidence type="ECO:0000256" key="5">
    <source>
        <dbReference type="ARBA" id="ARBA00022833"/>
    </source>
</evidence>
<dbReference type="CDD" id="cd06257">
    <property type="entry name" value="DnaJ"/>
    <property type="match status" value="1"/>
</dbReference>
<dbReference type="GO" id="GO:0006457">
    <property type="term" value="P:protein folding"/>
    <property type="evidence" value="ECO:0007669"/>
    <property type="project" value="InterPro"/>
</dbReference>
<dbReference type="GO" id="GO:0008270">
    <property type="term" value="F:zinc ion binding"/>
    <property type="evidence" value="ECO:0007669"/>
    <property type="project" value="UniProtKB-KW"/>
</dbReference>
<dbReference type="AlphaFoldDB" id="A0AAU7QQP2"/>
<dbReference type="InterPro" id="IPR036869">
    <property type="entry name" value="J_dom_sf"/>
</dbReference>
<dbReference type="PRINTS" id="PR00625">
    <property type="entry name" value="JDOMAIN"/>
</dbReference>
<dbReference type="Gene3D" id="2.60.260.20">
    <property type="entry name" value="Urease metallochaperone UreE, N-terminal domain"/>
    <property type="match status" value="2"/>
</dbReference>
<dbReference type="GO" id="GO:0006260">
    <property type="term" value="P:DNA replication"/>
    <property type="evidence" value="ECO:0007669"/>
    <property type="project" value="UniProtKB-KW"/>
</dbReference>
<sequence>MKKDYYNVLGVDKNADNIAIKKAYRKLALKHHPDRNINNKKESEKKFKEISEAYNVLINKEKRENYDKYGFDTNSQEPSPFNNFSDIFEEIFPKFSDYTEYNEEDDDYSYVKEEDIYGQTSVKDRFPGKYGKNIILDIYIPLKDILTGLYQEVYVERKVLHNQVLKYTNCTECIGKGYKVRKKKSYFLNFQTTYTCSKCKGYGKYVTNPIEGMDIRGIVTIFEKISIRIPVGSVEGTILKLHNKGHQAPLTGNMGSLILNIKEEKNIFYRRHNQNLYTCVNITLAESILGVVKNINYFDREYINVYINPNIITNNGILYIKGKGIPYYTNDSYNYGDLYIKILIY</sequence>
<evidence type="ECO:0000256" key="4">
    <source>
        <dbReference type="ARBA" id="ARBA00022771"/>
    </source>
</evidence>